<protein>
    <submittedName>
        <fullName evidence="7">FAD/FMN-containing dehydrogenase</fullName>
    </submittedName>
</protein>
<evidence type="ECO:0000256" key="1">
    <source>
        <dbReference type="ARBA" id="ARBA00001974"/>
    </source>
</evidence>
<dbReference type="InterPro" id="IPR012951">
    <property type="entry name" value="BBE"/>
</dbReference>
<gene>
    <name evidence="7" type="ORF">H4W34_001244</name>
</gene>
<evidence type="ECO:0000256" key="4">
    <source>
        <dbReference type="ARBA" id="ARBA00022827"/>
    </source>
</evidence>
<keyword evidence="8" id="KW-1185">Reference proteome</keyword>
<dbReference type="EMBL" id="JADBDZ010000001">
    <property type="protein sequence ID" value="MBE1531411.1"/>
    <property type="molecule type" value="Genomic_DNA"/>
</dbReference>
<comment type="similarity">
    <text evidence="2">Belongs to the oxygen-dependent FAD-linked oxidoreductase family.</text>
</comment>
<dbReference type="Gene3D" id="3.40.462.20">
    <property type="match status" value="1"/>
</dbReference>
<organism evidence="7 8">
    <name type="scientific">Actinomadura algeriensis</name>
    <dbReference type="NCBI Taxonomy" id="1679523"/>
    <lineage>
        <taxon>Bacteria</taxon>
        <taxon>Bacillati</taxon>
        <taxon>Actinomycetota</taxon>
        <taxon>Actinomycetes</taxon>
        <taxon>Streptosporangiales</taxon>
        <taxon>Thermomonosporaceae</taxon>
        <taxon>Actinomadura</taxon>
    </lineage>
</organism>
<evidence type="ECO:0000256" key="5">
    <source>
        <dbReference type="ARBA" id="ARBA00023002"/>
    </source>
</evidence>
<dbReference type="InterPro" id="IPR016169">
    <property type="entry name" value="FAD-bd_PCMH_sub2"/>
</dbReference>
<keyword evidence="4" id="KW-0274">FAD</keyword>
<dbReference type="PANTHER" id="PTHR42973">
    <property type="entry name" value="BINDING OXIDOREDUCTASE, PUTATIVE (AFU_ORTHOLOGUE AFUA_1G17690)-RELATED"/>
    <property type="match status" value="1"/>
</dbReference>
<comment type="cofactor">
    <cofactor evidence="1">
        <name>FAD</name>
        <dbReference type="ChEBI" id="CHEBI:57692"/>
    </cofactor>
</comment>
<dbReference type="InterPro" id="IPR016167">
    <property type="entry name" value="FAD-bd_PCMH_sub1"/>
</dbReference>
<comment type="caution">
    <text evidence="7">The sequence shown here is derived from an EMBL/GenBank/DDBJ whole genome shotgun (WGS) entry which is preliminary data.</text>
</comment>
<keyword evidence="5" id="KW-0560">Oxidoreductase</keyword>
<dbReference type="SUPFAM" id="SSF56176">
    <property type="entry name" value="FAD-binding/transporter-associated domain-like"/>
    <property type="match status" value="1"/>
</dbReference>
<dbReference type="Pfam" id="PF08031">
    <property type="entry name" value="BBE"/>
    <property type="match status" value="1"/>
</dbReference>
<dbReference type="Gene3D" id="3.30.43.10">
    <property type="entry name" value="Uridine Diphospho-n-acetylenolpyruvylglucosamine Reductase, domain 2"/>
    <property type="match status" value="1"/>
</dbReference>
<dbReference type="InterPro" id="IPR006094">
    <property type="entry name" value="Oxid_FAD_bind_N"/>
</dbReference>
<name>A0ABR9JLH9_9ACTN</name>
<evidence type="ECO:0000256" key="2">
    <source>
        <dbReference type="ARBA" id="ARBA00005466"/>
    </source>
</evidence>
<dbReference type="InterPro" id="IPR006093">
    <property type="entry name" value="Oxy_OxRdtase_FAD_BS"/>
</dbReference>
<evidence type="ECO:0000313" key="8">
    <source>
        <dbReference type="Proteomes" id="UP000627838"/>
    </source>
</evidence>
<feature type="domain" description="FAD-binding PCMH-type" evidence="6">
    <location>
        <begin position="35"/>
        <end position="206"/>
    </location>
</feature>
<evidence type="ECO:0000256" key="3">
    <source>
        <dbReference type="ARBA" id="ARBA00022630"/>
    </source>
</evidence>
<dbReference type="Proteomes" id="UP000627838">
    <property type="component" value="Unassembled WGS sequence"/>
</dbReference>
<evidence type="ECO:0000259" key="6">
    <source>
        <dbReference type="PROSITE" id="PS51387"/>
    </source>
</evidence>
<dbReference type="InterPro" id="IPR016164">
    <property type="entry name" value="FAD-linked_Oxase-like_C"/>
</dbReference>
<dbReference type="InterPro" id="IPR050416">
    <property type="entry name" value="FAD-linked_Oxidoreductase"/>
</dbReference>
<dbReference type="Gene3D" id="3.30.465.10">
    <property type="match status" value="1"/>
</dbReference>
<dbReference type="SUPFAM" id="SSF55103">
    <property type="entry name" value="FAD-linked oxidases, C-terminal domain"/>
    <property type="match status" value="1"/>
</dbReference>
<evidence type="ECO:0000313" key="7">
    <source>
        <dbReference type="EMBL" id="MBE1531411.1"/>
    </source>
</evidence>
<reference evidence="7 8" key="1">
    <citation type="submission" date="2020-10" db="EMBL/GenBank/DDBJ databases">
        <title>Sequencing the genomes of 1000 actinobacteria strains.</title>
        <authorList>
            <person name="Klenk H.-P."/>
        </authorList>
    </citation>
    <scope>NUCLEOTIDE SEQUENCE [LARGE SCALE GENOMIC DNA]</scope>
    <source>
        <strain evidence="7 8">DSM 46744</strain>
    </source>
</reference>
<dbReference type="PANTHER" id="PTHR42973:SF39">
    <property type="entry name" value="FAD-BINDING PCMH-TYPE DOMAIN-CONTAINING PROTEIN"/>
    <property type="match status" value="1"/>
</dbReference>
<sequence>MTTHIDPGLRTEFAGEVILPRDSGYDEARALFNGMIDRRPAVIAQCANTDDVARALGFARERGLEVSVRGGGHGVAGKALVDGGLVVDLRMLHSVTVDPDARTARVGGGAVMADLDRATAEYGLATTGGRVSTTGVGGFVLGGGSGWLERKFGLACDNLVSVESVTADGRHVRASEEENPDLFWALHGGGGNFGVATSFTMRLHPLATLGLAMLLWPPEAGPDVVPAFRDFMEAAPDEIGGGSEYMIAPPADFVPDDLAGRLALGIVVTCVGTEPEMRAMIEPMMRHGHAGGILAEMPYPAVQCMDDDQSGLRNYWSAQHVRKLPDEAVARYCALADDMIVPSASRHTLFPLGGAVANGPSGYPIPWREDPWVVHPLALWDDPADDVRAKAWVRDVRTSMERWSTGSLYLNFIGDEGAERVREGWGDENMRRLADVKRRYDPDNVFRHNQNIEPAA</sequence>
<dbReference type="RefSeq" id="WP_192758283.1">
    <property type="nucleotide sequence ID" value="NZ_JADBDZ010000001.1"/>
</dbReference>
<dbReference type="PROSITE" id="PS00862">
    <property type="entry name" value="OX2_COVAL_FAD"/>
    <property type="match status" value="1"/>
</dbReference>
<keyword evidence="3" id="KW-0285">Flavoprotein</keyword>
<dbReference type="InterPro" id="IPR036318">
    <property type="entry name" value="FAD-bd_PCMH-like_sf"/>
</dbReference>
<accession>A0ABR9JLH9</accession>
<proteinExistence type="inferred from homology"/>
<dbReference type="Pfam" id="PF01565">
    <property type="entry name" value="FAD_binding_4"/>
    <property type="match status" value="1"/>
</dbReference>
<dbReference type="InterPro" id="IPR016166">
    <property type="entry name" value="FAD-bd_PCMH"/>
</dbReference>
<dbReference type="PROSITE" id="PS51387">
    <property type="entry name" value="FAD_PCMH"/>
    <property type="match status" value="1"/>
</dbReference>